<accession>A0ABV5EZ25</accession>
<evidence type="ECO:0000313" key="7">
    <source>
        <dbReference type="Proteomes" id="UP001589605"/>
    </source>
</evidence>
<dbReference type="InterPro" id="IPR000889">
    <property type="entry name" value="Glutathione_peroxidase"/>
</dbReference>
<dbReference type="SUPFAM" id="SSF52833">
    <property type="entry name" value="Thioredoxin-like"/>
    <property type="match status" value="1"/>
</dbReference>
<dbReference type="Pfam" id="PF00255">
    <property type="entry name" value="GSHPx"/>
    <property type="match status" value="1"/>
</dbReference>
<dbReference type="Proteomes" id="UP001589605">
    <property type="component" value="Unassembled WGS sequence"/>
</dbReference>
<feature type="signal peptide" evidence="5">
    <location>
        <begin position="1"/>
        <end position="20"/>
    </location>
</feature>
<evidence type="ECO:0000256" key="2">
    <source>
        <dbReference type="ARBA" id="ARBA00022559"/>
    </source>
</evidence>
<dbReference type="PROSITE" id="PS51257">
    <property type="entry name" value="PROKAR_LIPOPROTEIN"/>
    <property type="match status" value="1"/>
</dbReference>
<evidence type="ECO:0000256" key="1">
    <source>
        <dbReference type="ARBA" id="ARBA00006926"/>
    </source>
</evidence>
<dbReference type="PROSITE" id="PS51355">
    <property type="entry name" value="GLUTATHIONE_PEROXID_3"/>
    <property type="match status" value="1"/>
</dbReference>
<dbReference type="PIRSF" id="PIRSF000303">
    <property type="entry name" value="Glutathion_perox"/>
    <property type="match status" value="1"/>
</dbReference>
<keyword evidence="5" id="KW-0732">Signal</keyword>
<reference evidence="6 7" key="1">
    <citation type="submission" date="2024-09" db="EMBL/GenBank/DDBJ databases">
        <authorList>
            <person name="Sun Q."/>
            <person name="Mori K."/>
        </authorList>
    </citation>
    <scope>NUCLEOTIDE SEQUENCE [LARGE SCALE GENOMIC DNA]</scope>
    <source>
        <strain evidence="6 7">CECT 8286</strain>
    </source>
</reference>
<name>A0ABV5EZ25_9FLAO</name>
<comment type="similarity">
    <text evidence="1 4">Belongs to the glutathione peroxidase family.</text>
</comment>
<dbReference type="PROSITE" id="PS00460">
    <property type="entry name" value="GLUTATHIONE_PEROXID_1"/>
    <property type="match status" value="1"/>
</dbReference>
<organism evidence="6 7">
    <name type="scientific">Formosa undariae</name>
    <dbReference type="NCBI Taxonomy" id="1325436"/>
    <lineage>
        <taxon>Bacteria</taxon>
        <taxon>Pseudomonadati</taxon>
        <taxon>Bacteroidota</taxon>
        <taxon>Flavobacteriia</taxon>
        <taxon>Flavobacteriales</taxon>
        <taxon>Flavobacteriaceae</taxon>
        <taxon>Formosa</taxon>
    </lineage>
</organism>
<dbReference type="RefSeq" id="WP_382381607.1">
    <property type="nucleotide sequence ID" value="NZ_JBHMEZ010000003.1"/>
</dbReference>
<dbReference type="PANTHER" id="PTHR11592">
    <property type="entry name" value="GLUTATHIONE PEROXIDASE"/>
    <property type="match status" value="1"/>
</dbReference>
<proteinExistence type="inferred from homology"/>
<dbReference type="InterPro" id="IPR036249">
    <property type="entry name" value="Thioredoxin-like_sf"/>
</dbReference>
<dbReference type="GO" id="GO:0004601">
    <property type="term" value="F:peroxidase activity"/>
    <property type="evidence" value="ECO:0007669"/>
    <property type="project" value="UniProtKB-KW"/>
</dbReference>
<dbReference type="CDD" id="cd00340">
    <property type="entry name" value="GSH_Peroxidase"/>
    <property type="match status" value="1"/>
</dbReference>
<comment type="caution">
    <text evidence="6">The sequence shown here is derived from an EMBL/GenBank/DDBJ whole genome shotgun (WGS) entry which is preliminary data.</text>
</comment>
<sequence>MKNTLIIVLAFILCSCKQNAKETSIVPSEEITTTVDKSSALEKETLYQFKVEDLYGNLFDFSTLKGKKVMVVNTASKCGLTPQYEQLQEIYEAYQNQGFTIVGFPANNFKSQEPGTDTEIAAFCEANYGVTFPMMSKISVKGSDMDDVYKFLTQKGRNGLEDSEVEWNFQKYLIDENGYVVRVVSPKTLPTDESIISWIKS</sequence>
<gene>
    <name evidence="6" type="ORF">ACFFVB_04960</name>
</gene>
<dbReference type="InterPro" id="IPR029759">
    <property type="entry name" value="GPX_AS"/>
</dbReference>
<protein>
    <recommendedName>
        <fullName evidence="4">Glutathione peroxidase</fullName>
    </recommendedName>
</protein>
<evidence type="ECO:0000256" key="5">
    <source>
        <dbReference type="SAM" id="SignalP"/>
    </source>
</evidence>
<dbReference type="PRINTS" id="PR01011">
    <property type="entry name" value="GLUTPROXDASE"/>
</dbReference>
<evidence type="ECO:0000256" key="4">
    <source>
        <dbReference type="RuleBase" id="RU000499"/>
    </source>
</evidence>
<keyword evidence="7" id="KW-1185">Reference proteome</keyword>
<dbReference type="Gene3D" id="3.40.30.10">
    <property type="entry name" value="Glutaredoxin"/>
    <property type="match status" value="1"/>
</dbReference>
<evidence type="ECO:0000256" key="3">
    <source>
        <dbReference type="ARBA" id="ARBA00023002"/>
    </source>
</evidence>
<dbReference type="PANTHER" id="PTHR11592:SF78">
    <property type="entry name" value="GLUTATHIONE PEROXIDASE"/>
    <property type="match status" value="1"/>
</dbReference>
<feature type="chain" id="PRO_5046633315" description="Glutathione peroxidase" evidence="5">
    <location>
        <begin position="21"/>
        <end position="201"/>
    </location>
</feature>
<keyword evidence="2 4" id="KW-0575">Peroxidase</keyword>
<evidence type="ECO:0000313" key="6">
    <source>
        <dbReference type="EMBL" id="MFB9052422.1"/>
    </source>
</evidence>
<keyword evidence="3 4" id="KW-0560">Oxidoreductase</keyword>
<dbReference type="EMBL" id="JBHMEZ010000003">
    <property type="protein sequence ID" value="MFB9052422.1"/>
    <property type="molecule type" value="Genomic_DNA"/>
</dbReference>